<accession>A0A4Y2K629</accession>
<protein>
    <submittedName>
        <fullName evidence="2">Uncharacterized protein</fullName>
    </submittedName>
</protein>
<reference evidence="2 3" key="1">
    <citation type="journal article" date="2019" name="Sci. Rep.">
        <title>Orb-weaving spider Araneus ventricosus genome elucidates the spidroin gene catalogue.</title>
        <authorList>
            <person name="Kono N."/>
            <person name="Nakamura H."/>
            <person name="Ohtoshi R."/>
            <person name="Moran D.A.P."/>
            <person name="Shinohara A."/>
            <person name="Yoshida Y."/>
            <person name="Fujiwara M."/>
            <person name="Mori M."/>
            <person name="Tomita M."/>
            <person name="Arakawa K."/>
        </authorList>
    </citation>
    <scope>NUCLEOTIDE SEQUENCE [LARGE SCALE GENOMIC DNA]</scope>
</reference>
<dbReference type="Proteomes" id="UP000499080">
    <property type="component" value="Unassembled WGS sequence"/>
</dbReference>
<dbReference type="EMBL" id="BGPR01004280">
    <property type="protein sequence ID" value="GBM97910.1"/>
    <property type="molecule type" value="Genomic_DNA"/>
</dbReference>
<sequence length="239" mass="27143">MRLWKLQAWRFSVSVGTYCGNDGSLQQVNNIRWVSQALSGYGPASYVGLTGPPAIHTKSRCNGQHRLCQRYSIVEVVFLFSKVSQQLVVTFSSLMPLSLLFIFFQKNLFQNQSSSPSTTHQPAILNPPESRSKLTPSRQYFKKVKVTGRIKFYPPREANLAKYFTSGYFAQLIVDSLSNWSEALLSATNLEFSFNWENGEILRSYYFYLSMQSGYGACHAMLSMHTGQVFPLDKVRPQS</sequence>
<organism evidence="2 3">
    <name type="scientific">Araneus ventricosus</name>
    <name type="common">Orbweaver spider</name>
    <name type="synonym">Epeira ventricosa</name>
    <dbReference type="NCBI Taxonomy" id="182803"/>
    <lineage>
        <taxon>Eukaryota</taxon>
        <taxon>Metazoa</taxon>
        <taxon>Ecdysozoa</taxon>
        <taxon>Arthropoda</taxon>
        <taxon>Chelicerata</taxon>
        <taxon>Arachnida</taxon>
        <taxon>Araneae</taxon>
        <taxon>Araneomorphae</taxon>
        <taxon>Entelegynae</taxon>
        <taxon>Araneoidea</taxon>
        <taxon>Araneidae</taxon>
        <taxon>Araneus</taxon>
    </lineage>
</organism>
<gene>
    <name evidence="2" type="ORF">AVEN_228342_1</name>
</gene>
<comment type="caution">
    <text evidence="2">The sequence shown here is derived from an EMBL/GenBank/DDBJ whole genome shotgun (WGS) entry which is preliminary data.</text>
</comment>
<evidence type="ECO:0000256" key="1">
    <source>
        <dbReference type="SAM" id="MobiDB-lite"/>
    </source>
</evidence>
<dbReference type="AlphaFoldDB" id="A0A4Y2K629"/>
<feature type="region of interest" description="Disordered" evidence="1">
    <location>
        <begin position="114"/>
        <end position="134"/>
    </location>
</feature>
<proteinExistence type="predicted"/>
<keyword evidence="3" id="KW-1185">Reference proteome</keyword>
<name>A0A4Y2K629_ARAVE</name>
<evidence type="ECO:0000313" key="2">
    <source>
        <dbReference type="EMBL" id="GBM97910.1"/>
    </source>
</evidence>
<evidence type="ECO:0000313" key="3">
    <source>
        <dbReference type="Proteomes" id="UP000499080"/>
    </source>
</evidence>